<dbReference type="AlphaFoldDB" id="A0A2W4Q9F0"/>
<accession>A0A2W4Q9F0</accession>
<sequence length="120" mass="13144">MICGGISQPPLGEGVKNKVSTLILSDETELIGQWVLQGNAVELSSLTHQMVGRQPFAAETNRVSSRHRDADLLLNSTVLVLQGKSVIADDVCDRIKTLVSSYLVFVQQIRRSRQPEGDNV</sequence>
<name>A0A2W4Q9F0_9GAMM</name>
<organism evidence="1 2">
    <name type="scientific">Candidatus Methylumidiphilus alinenensis</name>
    <dbReference type="NCBI Taxonomy" id="2202197"/>
    <lineage>
        <taxon>Bacteria</taxon>
        <taxon>Pseudomonadati</taxon>
        <taxon>Pseudomonadota</taxon>
        <taxon>Gammaproteobacteria</taxon>
        <taxon>Methylococcales</taxon>
        <taxon>Candidatus Methylumidiphilus</taxon>
    </lineage>
</organism>
<proteinExistence type="predicted"/>
<evidence type="ECO:0000313" key="1">
    <source>
        <dbReference type="EMBL" id="PZN68882.1"/>
    </source>
</evidence>
<dbReference type="Proteomes" id="UP000249396">
    <property type="component" value="Unassembled WGS sequence"/>
</dbReference>
<protein>
    <submittedName>
        <fullName evidence="1">Uncharacterized protein</fullName>
    </submittedName>
</protein>
<dbReference type="EMBL" id="QJPH01000592">
    <property type="protein sequence ID" value="PZN68882.1"/>
    <property type="molecule type" value="Genomic_DNA"/>
</dbReference>
<reference evidence="1 2" key="1">
    <citation type="journal article" date="2018" name="Aquat. Microb. Ecol.">
        <title>Gammaproteobacterial methanotrophs dominate.</title>
        <authorList>
            <person name="Rissanen A.J."/>
            <person name="Saarenheimo J."/>
            <person name="Tiirola M."/>
            <person name="Peura S."/>
            <person name="Aalto S.L."/>
            <person name="Karvinen A."/>
            <person name="Nykanen H."/>
        </authorList>
    </citation>
    <scope>NUCLEOTIDE SEQUENCE [LARGE SCALE GENOMIC DNA]</scope>
    <source>
        <strain evidence="1">AMbin10</strain>
    </source>
</reference>
<gene>
    <name evidence="1" type="ORF">DM484_30685</name>
</gene>
<comment type="caution">
    <text evidence="1">The sequence shown here is derived from an EMBL/GenBank/DDBJ whole genome shotgun (WGS) entry which is preliminary data.</text>
</comment>
<evidence type="ECO:0000313" key="2">
    <source>
        <dbReference type="Proteomes" id="UP000249396"/>
    </source>
</evidence>